<dbReference type="PANTHER" id="PTHR13126:SF0">
    <property type="entry name" value="ATP SYNTHASE MITOCHONDRIAL F1 COMPLEX ASSEMBLY FACTOR 1"/>
    <property type="match status" value="1"/>
</dbReference>
<feature type="compositionally biased region" description="Low complexity" evidence="5">
    <location>
        <begin position="106"/>
        <end position="126"/>
    </location>
</feature>
<dbReference type="GO" id="GO:0033615">
    <property type="term" value="P:mitochondrial proton-transporting ATP synthase complex assembly"/>
    <property type="evidence" value="ECO:0007669"/>
    <property type="project" value="TreeGrafter"/>
</dbReference>
<dbReference type="Proteomes" id="UP000276215">
    <property type="component" value="Unassembled WGS sequence"/>
</dbReference>
<evidence type="ECO:0000256" key="1">
    <source>
        <dbReference type="ARBA" id="ARBA00004173"/>
    </source>
</evidence>
<dbReference type="AlphaFoldDB" id="A0A3N4J6Y9"/>
<sequence>MASVIRPFITRRAILPQLKIAPRIQRRNAQVLNVRFLQTPTAPRILEKYREKLEAKIKSEGVGSFEELREVYKDKIEKVRKESTPPPSTIDALLQAPLPPSPSPKASPSGKTASASSTSSIQSSRAKSPDAPPPGVKTLSSFVDVDKLTAHSDPKEIEFIWRARFLYDKSSLCAVIPKDTYAKLEKSARQYPMVSTSLLFYHTLPLLTYLSSNKFILPLPRDTGAEMHFLQWTFPTPHTSTIIFTSLAEYKLRGEFAVPHTTFSHHLELAEDKGVVLAQGAVTPDKGVTADDARWLVMALQKFYGALEDEENGMRRKRLLEMFSKGDGGFEVESLIEEVEKWG</sequence>
<proteinExistence type="inferred from homology"/>
<protein>
    <submittedName>
        <fullName evidence="6">ATP11-domain-containing protein</fullName>
    </submittedName>
</protein>
<evidence type="ECO:0000256" key="3">
    <source>
        <dbReference type="ARBA" id="ARBA00022946"/>
    </source>
</evidence>
<gene>
    <name evidence="6" type="ORF">L873DRAFT_1793235</name>
</gene>
<evidence type="ECO:0000256" key="5">
    <source>
        <dbReference type="SAM" id="MobiDB-lite"/>
    </source>
</evidence>
<evidence type="ECO:0000256" key="4">
    <source>
        <dbReference type="ARBA" id="ARBA00023128"/>
    </source>
</evidence>
<accession>A0A3N4J6Y9</accession>
<comment type="similarity">
    <text evidence="2">Belongs to the ATP11 family.</text>
</comment>
<dbReference type="PANTHER" id="PTHR13126">
    <property type="entry name" value="CHAPERONE ATP11"/>
    <property type="match status" value="1"/>
</dbReference>
<dbReference type="OrthoDB" id="16535at2759"/>
<keyword evidence="7" id="KW-1185">Reference proteome</keyword>
<dbReference type="STRING" id="1336337.A0A3N4J6Y9"/>
<reference evidence="6 7" key="1">
    <citation type="journal article" date="2018" name="Nat. Ecol. Evol.">
        <title>Pezizomycetes genomes reveal the molecular basis of ectomycorrhizal truffle lifestyle.</title>
        <authorList>
            <person name="Murat C."/>
            <person name="Payen T."/>
            <person name="Noel B."/>
            <person name="Kuo A."/>
            <person name="Morin E."/>
            <person name="Chen J."/>
            <person name="Kohler A."/>
            <person name="Krizsan K."/>
            <person name="Balestrini R."/>
            <person name="Da Silva C."/>
            <person name="Montanini B."/>
            <person name="Hainaut M."/>
            <person name="Levati E."/>
            <person name="Barry K.W."/>
            <person name="Belfiori B."/>
            <person name="Cichocki N."/>
            <person name="Clum A."/>
            <person name="Dockter R.B."/>
            <person name="Fauchery L."/>
            <person name="Guy J."/>
            <person name="Iotti M."/>
            <person name="Le Tacon F."/>
            <person name="Lindquist E.A."/>
            <person name="Lipzen A."/>
            <person name="Malagnac F."/>
            <person name="Mello A."/>
            <person name="Molinier V."/>
            <person name="Miyauchi S."/>
            <person name="Poulain J."/>
            <person name="Riccioni C."/>
            <person name="Rubini A."/>
            <person name="Sitrit Y."/>
            <person name="Splivallo R."/>
            <person name="Traeger S."/>
            <person name="Wang M."/>
            <person name="Zifcakova L."/>
            <person name="Wipf D."/>
            <person name="Zambonelli A."/>
            <person name="Paolocci F."/>
            <person name="Nowrousian M."/>
            <person name="Ottonello S."/>
            <person name="Baldrian P."/>
            <person name="Spatafora J.W."/>
            <person name="Henrissat B."/>
            <person name="Nagy L.G."/>
            <person name="Aury J.M."/>
            <person name="Wincker P."/>
            <person name="Grigoriev I.V."/>
            <person name="Bonfante P."/>
            <person name="Martin F.M."/>
        </authorList>
    </citation>
    <scope>NUCLEOTIDE SEQUENCE [LARGE SCALE GENOMIC DNA]</scope>
    <source>
        <strain evidence="6 7">120613-1</strain>
    </source>
</reference>
<keyword evidence="3" id="KW-0809">Transit peptide</keyword>
<dbReference type="InterPro" id="IPR010591">
    <property type="entry name" value="ATP11"/>
</dbReference>
<keyword evidence="4" id="KW-0496">Mitochondrion</keyword>
<name>A0A3N4J6Y9_9PEZI</name>
<evidence type="ECO:0000313" key="6">
    <source>
        <dbReference type="EMBL" id="RPA93945.1"/>
    </source>
</evidence>
<evidence type="ECO:0000256" key="2">
    <source>
        <dbReference type="ARBA" id="ARBA00009116"/>
    </source>
</evidence>
<dbReference type="GO" id="GO:0005739">
    <property type="term" value="C:mitochondrion"/>
    <property type="evidence" value="ECO:0007669"/>
    <property type="project" value="UniProtKB-SubCell"/>
</dbReference>
<dbReference type="Pfam" id="PF06644">
    <property type="entry name" value="ATP11"/>
    <property type="match status" value="2"/>
</dbReference>
<comment type="subcellular location">
    <subcellularLocation>
        <location evidence="1">Mitochondrion</location>
    </subcellularLocation>
</comment>
<dbReference type="EMBL" id="ML120444">
    <property type="protein sequence ID" value="RPA93945.1"/>
    <property type="molecule type" value="Genomic_DNA"/>
</dbReference>
<organism evidence="6 7">
    <name type="scientific">Choiromyces venosus 120613-1</name>
    <dbReference type="NCBI Taxonomy" id="1336337"/>
    <lineage>
        <taxon>Eukaryota</taxon>
        <taxon>Fungi</taxon>
        <taxon>Dikarya</taxon>
        <taxon>Ascomycota</taxon>
        <taxon>Pezizomycotina</taxon>
        <taxon>Pezizomycetes</taxon>
        <taxon>Pezizales</taxon>
        <taxon>Tuberaceae</taxon>
        <taxon>Choiromyces</taxon>
    </lineage>
</organism>
<feature type="region of interest" description="Disordered" evidence="5">
    <location>
        <begin position="79"/>
        <end position="135"/>
    </location>
</feature>
<evidence type="ECO:0000313" key="7">
    <source>
        <dbReference type="Proteomes" id="UP000276215"/>
    </source>
</evidence>